<reference evidence="1 2" key="1">
    <citation type="submission" date="2015-08" db="EMBL/GenBank/DDBJ databases">
        <authorList>
            <person name="London S.C."/>
            <person name="Barrett N.A."/>
            <person name="Buerkert T.R."/>
            <person name="Cautela J.A."/>
            <person name="Egan M.S."/>
            <person name="Erb J.E."/>
            <person name="Garrigan K.E."/>
            <person name="Hagan D.J."/>
            <person name="Hartwell M.C."/>
            <person name="Hyduchak K.M."/>
            <person name="Jacob A.E."/>
            <person name="Lamey M.E."/>
            <person name="Lindemann J.M."/>
            <person name="Martynyuk T."/>
            <person name="Mele F.E."/>
            <person name="Menninger J.E."/>
            <person name="Nabua C.T."/>
            <person name="Napoli C.K."/>
            <person name="Santiago L.M."/>
            <person name="Sweetman A.T."/>
            <person name="Weinstein J.L."/>
            <person name="Denigris D.M."/>
            <person name="King-Smith C."/>
            <person name="Lee-Soety J.Y."/>
            <person name="Delesalle V.A."/>
            <person name="Bradley K.W."/>
            <person name="Asai D.J."/>
            <person name="Bowman C.A."/>
            <person name="Russell D.A."/>
            <person name="Pope W.H."/>
            <person name="Jacobs-Sera D."/>
            <person name="Hendrix R.W."/>
            <person name="Hatfull G.F."/>
        </authorList>
    </citation>
    <scope>NUCLEOTIDE SEQUENCE [LARGE SCALE GENOMIC DNA]</scope>
</reference>
<evidence type="ECO:0000313" key="1">
    <source>
        <dbReference type="EMBL" id="ALF01268.1"/>
    </source>
</evidence>
<gene>
    <name evidence="1" type="ORF">SEA_BRENT_57</name>
</gene>
<name>A0A0M4QVE9_9CAUD</name>
<protein>
    <submittedName>
        <fullName evidence="1">Uncharacterized protein</fullName>
    </submittedName>
</protein>
<dbReference type="EMBL" id="KT365401">
    <property type="protein sequence ID" value="ALF01268.1"/>
    <property type="molecule type" value="Genomic_DNA"/>
</dbReference>
<dbReference type="OrthoDB" id="18008at10239"/>
<evidence type="ECO:0000313" key="2">
    <source>
        <dbReference type="Proteomes" id="UP000226267"/>
    </source>
</evidence>
<accession>A0A0M4QVE9</accession>
<organism evidence="1 2">
    <name type="scientific">Arthrobacter phage Brent</name>
    <dbReference type="NCBI Taxonomy" id="1701798"/>
    <lineage>
        <taxon>Viruses</taxon>
        <taxon>Duplodnaviria</taxon>
        <taxon>Heunggongvirae</taxon>
        <taxon>Uroviricota</taxon>
        <taxon>Caudoviricetes</taxon>
        <taxon>Berryhillviridae</taxon>
        <taxon>Jawnskivirus</taxon>
        <taxon>Jawnskivirus brent</taxon>
        <taxon>Marthavirus brent</taxon>
    </lineage>
</organism>
<sequence>MPNTHMRDATLASAQLYNEETANENYQAEQGMTDEVMQFGALNRIAEAQLAVAYELRTRNNIEMLKLAKNEGWAESPDGQALRSMVIEALDLEDIAKLLAGQRRAQA</sequence>
<proteinExistence type="predicted"/>
<keyword evidence="2" id="KW-1185">Reference proteome</keyword>
<dbReference type="Proteomes" id="UP000226267">
    <property type="component" value="Segment"/>
</dbReference>